<dbReference type="InParanoid" id="A0A067N675"/>
<dbReference type="Gene3D" id="3.40.50.720">
    <property type="entry name" value="NAD(P)-binding Rossmann-like Domain"/>
    <property type="match status" value="1"/>
</dbReference>
<evidence type="ECO:0000256" key="2">
    <source>
        <dbReference type="ARBA" id="ARBA00023445"/>
    </source>
</evidence>
<evidence type="ECO:0000313" key="5">
    <source>
        <dbReference type="Proteomes" id="UP000027195"/>
    </source>
</evidence>
<dbReference type="GO" id="GO:0016616">
    <property type="term" value="F:oxidoreductase activity, acting on the CH-OH group of donors, NAD or NADP as acceptor"/>
    <property type="evidence" value="ECO:0007669"/>
    <property type="project" value="TreeGrafter"/>
</dbReference>
<dbReference type="HOGENOM" id="CLU_007383_9_2_1"/>
<reference evidence="5" key="1">
    <citation type="journal article" date="2014" name="Proc. Natl. Acad. Sci. U.S.A.">
        <title>Extensive sampling of basidiomycete genomes demonstrates inadequacy of the white-rot/brown-rot paradigm for wood decay fungi.</title>
        <authorList>
            <person name="Riley R."/>
            <person name="Salamov A.A."/>
            <person name="Brown D.W."/>
            <person name="Nagy L.G."/>
            <person name="Floudas D."/>
            <person name="Held B.W."/>
            <person name="Levasseur A."/>
            <person name="Lombard V."/>
            <person name="Morin E."/>
            <person name="Otillar R."/>
            <person name="Lindquist E.A."/>
            <person name="Sun H."/>
            <person name="LaButti K.M."/>
            <person name="Schmutz J."/>
            <person name="Jabbour D."/>
            <person name="Luo H."/>
            <person name="Baker S.E."/>
            <person name="Pisabarro A.G."/>
            <person name="Walton J.D."/>
            <person name="Blanchette R.A."/>
            <person name="Henrissat B."/>
            <person name="Martin F."/>
            <person name="Cullen D."/>
            <person name="Hibbett D.S."/>
            <person name="Grigoriev I.V."/>
        </authorList>
    </citation>
    <scope>NUCLEOTIDE SEQUENCE [LARGE SCALE GENOMIC DNA]</scope>
    <source>
        <strain evidence="5">FD-172 SS1</strain>
    </source>
</reference>
<gene>
    <name evidence="4" type="ORF">BOTBODRAFT_153142</name>
</gene>
<dbReference type="InterPro" id="IPR050425">
    <property type="entry name" value="NAD(P)_dehydrat-like"/>
</dbReference>
<name>A0A067N675_BOTB1</name>
<comment type="similarity">
    <text evidence="2">Belongs to the NAD(P)-dependent epimerase/dehydratase family. Dihydroflavonol-4-reductase subfamily.</text>
</comment>
<dbReference type="PANTHER" id="PTHR10366:SF564">
    <property type="entry name" value="STEROL-4-ALPHA-CARBOXYLATE 3-DEHYDROGENASE, DECARBOXYLATING"/>
    <property type="match status" value="1"/>
</dbReference>
<dbReference type="InterPro" id="IPR036291">
    <property type="entry name" value="NAD(P)-bd_dom_sf"/>
</dbReference>
<dbReference type="AlphaFoldDB" id="A0A067N675"/>
<dbReference type="EMBL" id="KL198019">
    <property type="protein sequence ID" value="KDQ19276.1"/>
    <property type="molecule type" value="Genomic_DNA"/>
</dbReference>
<proteinExistence type="inferred from homology"/>
<evidence type="ECO:0000256" key="1">
    <source>
        <dbReference type="ARBA" id="ARBA00023002"/>
    </source>
</evidence>
<dbReference type="Proteomes" id="UP000027195">
    <property type="component" value="Unassembled WGS sequence"/>
</dbReference>
<protein>
    <recommendedName>
        <fullName evidence="3">NAD-dependent epimerase/dehydratase domain-containing protein</fullName>
    </recommendedName>
</protein>
<dbReference type="PANTHER" id="PTHR10366">
    <property type="entry name" value="NAD DEPENDENT EPIMERASE/DEHYDRATASE"/>
    <property type="match status" value="1"/>
</dbReference>
<evidence type="ECO:0000313" key="4">
    <source>
        <dbReference type="EMBL" id="KDQ19276.1"/>
    </source>
</evidence>
<dbReference type="STRING" id="930990.A0A067N675"/>
<feature type="domain" description="NAD-dependent epimerase/dehydratase" evidence="3">
    <location>
        <begin position="7"/>
        <end position="253"/>
    </location>
</feature>
<dbReference type="OrthoDB" id="2735536at2759"/>
<dbReference type="InterPro" id="IPR001509">
    <property type="entry name" value="Epimerase_deHydtase"/>
</dbReference>
<organism evidence="4 5">
    <name type="scientific">Botryobasidium botryosum (strain FD-172 SS1)</name>
    <dbReference type="NCBI Taxonomy" id="930990"/>
    <lineage>
        <taxon>Eukaryota</taxon>
        <taxon>Fungi</taxon>
        <taxon>Dikarya</taxon>
        <taxon>Basidiomycota</taxon>
        <taxon>Agaricomycotina</taxon>
        <taxon>Agaricomycetes</taxon>
        <taxon>Cantharellales</taxon>
        <taxon>Botryobasidiaceae</taxon>
        <taxon>Botryobasidium</taxon>
    </lineage>
</organism>
<dbReference type="Pfam" id="PF01370">
    <property type="entry name" value="Epimerase"/>
    <property type="match status" value="1"/>
</dbReference>
<dbReference type="SUPFAM" id="SSF51735">
    <property type="entry name" value="NAD(P)-binding Rossmann-fold domains"/>
    <property type="match status" value="1"/>
</dbReference>
<keyword evidence="1" id="KW-0560">Oxidoreductase</keyword>
<accession>A0A067N675</accession>
<keyword evidence="5" id="KW-1185">Reference proteome</keyword>
<sequence length="345" mass="36873">MSPKPVILVTGGTGFLGSHIIDQLLSEGYTVRALVRVGRVSALTSMFPTAGSKLEVFEIADLATGDCTEALKGVGALVHVASISFTNGDPLAIFKGNVDCTLNIVKQAIGAGVKKLIATSSYIALFGPDFAPAFSSTPLTEKDWNSITADAVNDSTPPLIAYIAAKTVAERKFWELSEQHEDIDFTTIVPPGILGPLLKTFPRPSSRAGMSRVNIAYKLITGEAAPNTWPVDPVGNAVHVLDAARAHVLAVAAPPLTDGRKKRLIVASGVHTWQEAAELIRRERPELSSRLPKSELTPTPTTCAPLDTSLTEEVVGVKTWLPWEKAFLDSIDSALELWENGESRA</sequence>
<evidence type="ECO:0000259" key="3">
    <source>
        <dbReference type="Pfam" id="PF01370"/>
    </source>
</evidence>